<dbReference type="EMBL" id="AMQM01002623">
    <property type="status" value="NOT_ANNOTATED_CDS"/>
    <property type="molecule type" value="Genomic_DNA"/>
</dbReference>
<dbReference type="Proteomes" id="UP000015101">
    <property type="component" value="Unassembled WGS sequence"/>
</dbReference>
<evidence type="ECO:0000256" key="3">
    <source>
        <dbReference type="ARBA" id="ARBA00020263"/>
    </source>
</evidence>
<evidence type="ECO:0000313" key="5">
    <source>
        <dbReference type="EnsemblMetazoa" id="HelroP190074"/>
    </source>
</evidence>
<dbReference type="InterPro" id="IPR018627">
    <property type="entry name" value="ELP6"/>
</dbReference>
<dbReference type="InParanoid" id="T1FRN5"/>
<evidence type="ECO:0000313" key="4">
    <source>
        <dbReference type="EMBL" id="ESO11916.1"/>
    </source>
</evidence>
<reference evidence="5" key="3">
    <citation type="submission" date="2015-06" db="UniProtKB">
        <authorList>
            <consortium name="EnsemblMetazoa"/>
        </authorList>
    </citation>
    <scope>IDENTIFICATION</scope>
</reference>
<comment type="pathway">
    <text evidence="1">tRNA modification; 5-methoxycarbonylmethyl-2-thiouridine-tRNA biosynthesis.</text>
</comment>
<dbReference type="OrthoDB" id="9995306at2759"/>
<dbReference type="eggNOG" id="KOG4723">
    <property type="taxonomic scope" value="Eukaryota"/>
</dbReference>
<dbReference type="KEGG" id="hro:HELRODRAFT_190074"/>
<dbReference type="CTD" id="20211482"/>
<organism evidence="5 6">
    <name type="scientific">Helobdella robusta</name>
    <name type="common">Californian leech</name>
    <dbReference type="NCBI Taxonomy" id="6412"/>
    <lineage>
        <taxon>Eukaryota</taxon>
        <taxon>Metazoa</taxon>
        <taxon>Spiralia</taxon>
        <taxon>Lophotrochozoa</taxon>
        <taxon>Annelida</taxon>
        <taxon>Clitellata</taxon>
        <taxon>Hirudinea</taxon>
        <taxon>Rhynchobdellida</taxon>
        <taxon>Glossiphoniidae</taxon>
        <taxon>Helobdella</taxon>
    </lineage>
</organism>
<dbReference type="STRING" id="6412.T1FRN5"/>
<dbReference type="GO" id="GO:0002098">
    <property type="term" value="P:tRNA wobble uridine modification"/>
    <property type="evidence" value="ECO:0007669"/>
    <property type="project" value="InterPro"/>
</dbReference>
<dbReference type="GO" id="GO:0033588">
    <property type="term" value="C:elongator holoenzyme complex"/>
    <property type="evidence" value="ECO:0000318"/>
    <property type="project" value="GO_Central"/>
</dbReference>
<protein>
    <recommendedName>
        <fullName evidence="3">Elongator complex protein 6</fullName>
    </recommendedName>
</protein>
<dbReference type="EMBL" id="KB095812">
    <property type="protein sequence ID" value="ESO11916.1"/>
    <property type="molecule type" value="Genomic_DNA"/>
</dbReference>
<dbReference type="Gene3D" id="3.40.50.300">
    <property type="entry name" value="P-loop containing nucleotide triphosphate hydrolases"/>
    <property type="match status" value="1"/>
</dbReference>
<dbReference type="PANTHER" id="PTHR16184:SF6">
    <property type="entry name" value="ELONGATOR COMPLEX PROTEIN 6"/>
    <property type="match status" value="1"/>
</dbReference>
<dbReference type="InterPro" id="IPR027417">
    <property type="entry name" value="P-loop_NTPase"/>
</dbReference>
<dbReference type="EnsemblMetazoa" id="HelroT190074">
    <property type="protein sequence ID" value="HelroP190074"/>
    <property type="gene ID" value="HelroG190074"/>
</dbReference>
<evidence type="ECO:0000256" key="1">
    <source>
        <dbReference type="ARBA" id="ARBA00005043"/>
    </source>
</evidence>
<gene>
    <name evidence="5" type="primary">20211482</name>
    <name evidence="4" type="ORF">HELRODRAFT_190074</name>
</gene>
<keyword evidence="6" id="KW-1185">Reference proteome</keyword>
<dbReference type="GeneID" id="20211482"/>
<dbReference type="AlphaFoldDB" id="T1FRN5"/>
<accession>T1FRN5</accession>
<proteinExistence type="inferred from homology"/>
<evidence type="ECO:0000256" key="2">
    <source>
        <dbReference type="ARBA" id="ARBA00008837"/>
    </source>
</evidence>
<reference evidence="6" key="1">
    <citation type="submission" date="2012-12" db="EMBL/GenBank/DDBJ databases">
        <authorList>
            <person name="Hellsten U."/>
            <person name="Grimwood J."/>
            <person name="Chapman J.A."/>
            <person name="Shapiro H."/>
            <person name="Aerts A."/>
            <person name="Otillar R.P."/>
            <person name="Terry A.Y."/>
            <person name="Boore J.L."/>
            <person name="Simakov O."/>
            <person name="Marletaz F."/>
            <person name="Cho S.-J."/>
            <person name="Edsinger-Gonzales E."/>
            <person name="Havlak P."/>
            <person name="Kuo D.-H."/>
            <person name="Larsson T."/>
            <person name="Lv J."/>
            <person name="Arendt D."/>
            <person name="Savage R."/>
            <person name="Osoegawa K."/>
            <person name="de Jong P."/>
            <person name="Lindberg D.R."/>
            <person name="Seaver E.C."/>
            <person name="Weisblat D.A."/>
            <person name="Putnam N.H."/>
            <person name="Grigoriev I.V."/>
            <person name="Rokhsar D.S."/>
        </authorList>
    </citation>
    <scope>NUCLEOTIDE SEQUENCE</scope>
</reference>
<dbReference type="HOGENOM" id="CLU_1143617_0_0_1"/>
<evidence type="ECO:0000313" key="6">
    <source>
        <dbReference type="Proteomes" id="UP000015101"/>
    </source>
</evidence>
<dbReference type="PANTHER" id="PTHR16184">
    <property type="entry name" value="ELONGATOR COMPLEX PROTEIN 6"/>
    <property type="match status" value="1"/>
</dbReference>
<name>T1FRN5_HELRO</name>
<dbReference type="OMA" id="NVKIFNP"/>
<dbReference type="RefSeq" id="XP_009010404.1">
    <property type="nucleotide sequence ID" value="XM_009012156.1"/>
</dbReference>
<dbReference type="UniPathway" id="UPA00988"/>
<dbReference type="Pfam" id="PF09807">
    <property type="entry name" value="ELP6"/>
    <property type="match status" value="1"/>
</dbReference>
<reference evidence="4 6" key="2">
    <citation type="journal article" date="2013" name="Nature">
        <title>Insights into bilaterian evolution from three spiralian genomes.</title>
        <authorList>
            <person name="Simakov O."/>
            <person name="Marletaz F."/>
            <person name="Cho S.J."/>
            <person name="Edsinger-Gonzales E."/>
            <person name="Havlak P."/>
            <person name="Hellsten U."/>
            <person name="Kuo D.H."/>
            <person name="Larsson T."/>
            <person name="Lv J."/>
            <person name="Arendt D."/>
            <person name="Savage R."/>
            <person name="Osoegawa K."/>
            <person name="de Jong P."/>
            <person name="Grimwood J."/>
            <person name="Chapman J.A."/>
            <person name="Shapiro H."/>
            <person name="Aerts A."/>
            <person name="Otillar R.P."/>
            <person name="Terry A.Y."/>
            <person name="Boore J.L."/>
            <person name="Grigoriev I.V."/>
            <person name="Lindberg D.R."/>
            <person name="Seaver E.C."/>
            <person name="Weisblat D.A."/>
            <person name="Putnam N.H."/>
            <person name="Rokhsar D.S."/>
        </authorList>
    </citation>
    <scope>NUCLEOTIDE SEQUENCE</scope>
</reference>
<sequence length="243" mass="27788">MPLTFENFLDLEKNVNIRKILIQGKNNVDLFALHHFLIYFLRNKFSLWMLSSTQSFNHYSNIASKNSLNLMSIQTENKFIFVNAMESLSQQYFSKEIVPNEEILKTFYNKVSSDLKSFDDKKAIVIDDISTLVMLGFSMKTLRAFINYVQRLSKENNAYFVLNTHTSCNDEDIQLLFNDFAHSFDQLIITEPLNTGFCKEVSGEVTTISKTAIHGRLKKATAHYKLSDKAASILPIGLSDAVV</sequence>
<comment type="similarity">
    <text evidence="2">Belongs to the ELP6 family.</text>
</comment>